<name>A0A8X6Y115_9ARAC</name>
<dbReference type="Proteomes" id="UP000886998">
    <property type="component" value="Unassembled WGS sequence"/>
</dbReference>
<comment type="caution">
    <text evidence="2">The sequence shown here is derived from an EMBL/GenBank/DDBJ whole genome shotgun (WGS) entry which is preliminary data.</text>
</comment>
<keyword evidence="3" id="KW-1185">Reference proteome</keyword>
<evidence type="ECO:0000313" key="3">
    <source>
        <dbReference type="Proteomes" id="UP000886998"/>
    </source>
</evidence>
<accession>A0A8X6Y115</accession>
<feature type="compositionally biased region" description="Polar residues" evidence="1">
    <location>
        <begin position="65"/>
        <end position="79"/>
    </location>
</feature>
<dbReference type="AlphaFoldDB" id="A0A8X6Y115"/>
<gene>
    <name evidence="2" type="ORF">TNIN_40431</name>
</gene>
<feature type="region of interest" description="Disordered" evidence="1">
    <location>
        <begin position="59"/>
        <end position="79"/>
    </location>
</feature>
<reference evidence="2" key="1">
    <citation type="submission" date="2020-08" db="EMBL/GenBank/DDBJ databases">
        <title>Multicomponent nature underlies the extraordinary mechanical properties of spider dragline silk.</title>
        <authorList>
            <person name="Kono N."/>
            <person name="Nakamura H."/>
            <person name="Mori M."/>
            <person name="Yoshida Y."/>
            <person name="Ohtoshi R."/>
            <person name="Malay A.D."/>
            <person name="Moran D.A.P."/>
            <person name="Tomita M."/>
            <person name="Numata K."/>
            <person name="Arakawa K."/>
        </authorList>
    </citation>
    <scope>NUCLEOTIDE SEQUENCE</scope>
</reference>
<evidence type="ECO:0000256" key="1">
    <source>
        <dbReference type="SAM" id="MobiDB-lite"/>
    </source>
</evidence>
<evidence type="ECO:0000313" key="2">
    <source>
        <dbReference type="EMBL" id="GFY64076.1"/>
    </source>
</evidence>
<dbReference type="EMBL" id="BMAV01015062">
    <property type="protein sequence ID" value="GFY64076.1"/>
    <property type="molecule type" value="Genomic_DNA"/>
</dbReference>
<organism evidence="2 3">
    <name type="scientific">Trichonephila inaurata madagascariensis</name>
    <dbReference type="NCBI Taxonomy" id="2747483"/>
    <lineage>
        <taxon>Eukaryota</taxon>
        <taxon>Metazoa</taxon>
        <taxon>Ecdysozoa</taxon>
        <taxon>Arthropoda</taxon>
        <taxon>Chelicerata</taxon>
        <taxon>Arachnida</taxon>
        <taxon>Araneae</taxon>
        <taxon>Araneomorphae</taxon>
        <taxon>Entelegynae</taxon>
        <taxon>Araneoidea</taxon>
        <taxon>Nephilidae</taxon>
        <taxon>Trichonephila</taxon>
        <taxon>Trichonephila inaurata</taxon>
    </lineage>
</organism>
<protein>
    <submittedName>
        <fullName evidence="2">Uncharacterized protein</fullName>
    </submittedName>
</protein>
<proteinExistence type="predicted"/>
<sequence>MLIGHYLRKKEELKVQYSISSLQARVQSELLYSLTALQELLHLQLQFPDFVIAPPPCLNRPANRNVRSSIKASSTNQRP</sequence>